<dbReference type="STRING" id="6238.A8Y442"/>
<dbReference type="HOGENOM" id="CLU_018076_1_0_1"/>
<keyword evidence="2" id="KW-0812">Transmembrane</keyword>
<feature type="compositionally biased region" description="Low complexity" evidence="1">
    <location>
        <begin position="647"/>
        <end position="660"/>
    </location>
</feature>
<dbReference type="CDD" id="cd16021">
    <property type="entry name" value="ALP_like"/>
    <property type="match status" value="1"/>
</dbReference>
<dbReference type="Pfam" id="PF02995">
    <property type="entry name" value="DUF229"/>
    <property type="match status" value="1"/>
</dbReference>
<accession>A8Y442</accession>
<feature type="region of interest" description="Disordered" evidence="1">
    <location>
        <begin position="629"/>
        <end position="680"/>
    </location>
</feature>
<evidence type="ECO:0000256" key="1">
    <source>
        <dbReference type="SAM" id="MobiDB-lite"/>
    </source>
</evidence>
<dbReference type="PANTHER" id="PTHR10974">
    <property type="entry name" value="FI08016P-RELATED"/>
    <property type="match status" value="1"/>
</dbReference>
<protein>
    <submittedName>
        <fullName evidence="3">Protein CBG23355</fullName>
    </submittedName>
</protein>
<evidence type="ECO:0000313" key="4">
    <source>
        <dbReference type="Proteomes" id="UP000008549"/>
    </source>
</evidence>
<dbReference type="SUPFAM" id="SSF53649">
    <property type="entry name" value="Alkaline phosphatase-like"/>
    <property type="match status" value="1"/>
</dbReference>
<keyword evidence="2" id="KW-0472">Membrane</keyword>
<evidence type="ECO:0000256" key="2">
    <source>
        <dbReference type="SAM" id="Phobius"/>
    </source>
</evidence>
<dbReference type="CTD" id="8578642"/>
<dbReference type="Proteomes" id="UP000008549">
    <property type="component" value="Unassembled WGS sequence"/>
</dbReference>
<reference evidence="3 4" key="1">
    <citation type="journal article" date="2003" name="PLoS Biol.">
        <title>The genome sequence of Caenorhabditis briggsae: a platform for comparative genomics.</title>
        <authorList>
            <person name="Stein L.D."/>
            <person name="Bao Z."/>
            <person name="Blasiar D."/>
            <person name="Blumenthal T."/>
            <person name="Brent M.R."/>
            <person name="Chen N."/>
            <person name="Chinwalla A."/>
            <person name="Clarke L."/>
            <person name="Clee C."/>
            <person name="Coghlan A."/>
            <person name="Coulson A."/>
            <person name="D'Eustachio P."/>
            <person name="Fitch D.H."/>
            <person name="Fulton L.A."/>
            <person name="Fulton R.E."/>
            <person name="Griffiths-Jones S."/>
            <person name="Harris T.W."/>
            <person name="Hillier L.W."/>
            <person name="Kamath R."/>
            <person name="Kuwabara P.E."/>
            <person name="Mardis E.R."/>
            <person name="Marra M.A."/>
            <person name="Miner T.L."/>
            <person name="Minx P."/>
            <person name="Mullikin J.C."/>
            <person name="Plumb R.W."/>
            <person name="Rogers J."/>
            <person name="Schein J.E."/>
            <person name="Sohrmann M."/>
            <person name="Spieth J."/>
            <person name="Stajich J.E."/>
            <person name="Wei C."/>
            <person name="Willey D."/>
            <person name="Wilson R.K."/>
            <person name="Durbin R."/>
            <person name="Waterston R.H."/>
        </authorList>
    </citation>
    <scope>NUCLEOTIDE SEQUENCE [LARGE SCALE GENOMIC DNA]</scope>
    <source>
        <strain evidence="3 4">AF16</strain>
    </source>
</reference>
<dbReference type="OMA" id="FRRTMNK"/>
<dbReference type="PANTHER" id="PTHR10974:SF48">
    <property type="entry name" value="SULFATASE DOMAIN-CONTAINING PROTEIN"/>
    <property type="match status" value="1"/>
</dbReference>
<sequence>MIHTISASFVPHSQVHSDVYLFVCVSQSDCVALTDFTLVENSMIRRFCTLVLFFCCVSLFLFPDFFTPETLIYSSKTKTRRNLVSQKRNSSSKCVVRPPDPWDQSILEYVLDDGSRPAQLACQAAKVQPELSYLDKNGFLHLNSTAIRESNLEVECQYRTYDKMDGDDENVSYSYWIQFNVSNSAKIDDEFVEVSCQRTWFPRTRVYSNNHNQITPIQKKEPANKNETASSVIIIVLDSVSHSNFRRTMNKTLEALHTHYGSFIFDGMTKVGDNSFSNAVGFFAGKWWDTEFGDVHGFFDEHDLIWKRYREKGYRTLLSEDYPGFNLFNYLSKGFEKKPVDHYFRPFWLNVYWSYVHRRSKNLCYGNHRMHNLQLNYLSQFITKYSDRPKFGVSWFTELGHDWLNQVRYGDDDLAEFLTKHVRDLEQSYLIVMSDHGHRFDSIRKTSVGRQEERLPFFSISLPKKLRSNQNLVQTLKANTKKLTSFFDVYTTFRHILSYPNAPETKRGISLLLPVQDRSCETAHIPEEFCVCEFEVVLNVTANARVRTMAQDFVKEINLRLEPHVQCVQLQLKTIVAANLVGEVDEHKFRITVETSPSNAVFEALIFFDTSSSQSTVIGDINRINKYGNQSVCEKPSPPRQNENEGTSTAKARLATATATDNDTEQEAVDDADEEKGNGRSAAWKRVQSLLLHLLLRRSRSRHQTILIVDLSRGREEAPPEEKEPFLKNFLFSNFCKLLVNRCHISHKHLLKNVIRDFSFSEWSKNVRDRKLGQLDDKPNGKR</sequence>
<organism evidence="3 4">
    <name type="scientific">Caenorhabditis briggsae</name>
    <dbReference type="NCBI Taxonomy" id="6238"/>
    <lineage>
        <taxon>Eukaryota</taxon>
        <taxon>Metazoa</taxon>
        <taxon>Ecdysozoa</taxon>
        <taxon>Nematoda</taxon>
        <taxon>Chromadorea</taxon>
        <taxon>Rhabditida</taxon>
        <taxon>Rhabditina</taxon>
        <taxon>Rhabditomorpha</taxon>
        <taxon>Rhabditoidea</taxon>
        <taxon>Rhabditidae</taxon>
        <taxon>Peloderinae</taxon>
        <taxon>Caenorhabditis</taxon>
    </lineage>
</organism>
<dbReference type="eggNOG" id="ENOG502RMS7">
    <property type="taxonomic scope" value="Eukaryota"/>
</dbReference>
<dbReference type="WormBase" id="CBG23355">
    <property type="protein sequence ID" value="CBP45299"/>
    <property type="gene ID" value="WBGene00041725"/>
</dbReference>
<feature type="transmembrane region" description="Helical" evidence="2">
    <location>
        <begin position="47"/>
        <end position="66"/>
    </location>
</feature>
<dbReference type="RefSeq" id="XP_045097772.1">
    <property type="nucleotide sequence ID" value="XM_045237452.1"/>
</dbReference>
<dbReference type="Gene3D" id="3.40.720.10">
    <property type="entry name" value="Alkaline Phosphatase, subunit A"/>
    <property type="match status" value="1"/>
</dbReference>
<dbReference type="EMBL" id="HE601533">
    <property type="protein sequence ID" value="CAP39662.2"/>
    <property type="molecule type" value="Genomic_DNA"/>
</dbReference>
<feature type="compositionally biased region" description="Acidic residues" evidence="1">
    <location>
        <begin position="662"/>
        <end position="674"/>
    </location>
</feature>
<dbReference type="FunFam" id="3.40.720.10:FF:000129">
    <property type="entry name" value="Protein CBG23355"/>
    <property type="match status" value="1"/>
</dbReference>
<dbReference type="KEGG" id="cbr:CBG_23355"/>
<evidence type="ECO:0000313" key="5">
    <source>
        <dbReference type="WormBase" id="CBG23355"/>
    </source>
</evidence>
<dbReference type="InterPro" id="IPR004245">
    <property type="entry name" value="DUF229"/>
</dbReference>
<evidence type="ECO:0000313" key="3">
    <source>
        <dbReference type="EMBL" id="CAP39662.2"/>
    </source>
</evidence>
<proteinExistence type="predicted"/>
<dbReference type="AlphaFoldDB" id="A8Y442"/>
<reference evidence="3 4" key="2">
    <citation type="journal article" date="2011" name="PLoS Genet.">
        <title>Caenorhabditis briggsae recombinant inbred line genotypes reveal inter-strain incompatibility and the evolution of recombination.</title>
        <authorList>
            <person name="Ross J.A."/>
            <person name="Koboldt D.C."/>
            <person name="Staisch J.E."/>
            <person name="Chamberlin H.M."/>
            <person name="Gupta B.P."/>
            <person name="Miller R.D."/>
            <person name="Baird S.E."/>
            <person name="Haag E.S."/>
        </authorList>
    </citation>
    <scope>NUCLEOTIDE SEQUENCE [LARGE SCALE GENOMIC DNA]</scope>
    <source>
        <strain evidence="3 4">AF16</strain>
    </source>
</reference>
<dbReference type="InterPro" id="IPR017850">
    <property type="entry name" value="Alkaline_phosphatase_core_sf"/>
</dbReference>
<gene>
    <name evidence="3 5" type="ORF">CBG23355</name>
    <name evidence="3" type="ORF">CBG_23355</name>
</gene>
<dbReference type="InParanoid" id="A8Y442"/>
<keyword evidence="4" id="KW-1185">Reference proteome</keyword>
<name>A8Y442_CAEBR</name>
<keyword evidence="2" id="KW-1133">Transmembrane helix</keyword>
<dbReference type="GeneID" id="8578642"/>